<feature type="compositionally biased region" description="Low complexity" evidence="1">
    <location>
        <begin position="530"/>
        <end position="564"/>
    </location>
</feature>
<proteinExistence type="predicted"/>
<accession>A0A0L0DE08</accession>
<evidence type="ECO:0000313" key="3">
    <source>
        <dbReference type="Proteomes" id="UP000054408"/>
    </source>
</evidence>
<evidence type="ECO:0000313" key="2">
    <source>
        <dbReference type="EMBL" id="KNC49558.1"/>
    </source>
</evidence>
<dbReference type="RefSeq" id="XP_013757667.1">
    <property type="nucleotide sequence ID" value="XM_013902213.1"/>
</dbReference>
<feature type="compositionally biased region" description="Low complexity" evidence="1">
    <location>
        <begin position="451"/>
        <end position="467"/>
    </location>
</feature>
<reference evidence="2 3" key="1">
    <citation type="submission" date="2010-05" db="EMBL/GenBank/DDBJ databases">
        <title>The Genome Sequence of Thecamonas trahens ATCC 50062.</title>
        <authorList>
            <consortium name="The Broad Institute Genome Sequencing Platform"/>
            <person name="Russ C."/>
            <person name="Cuomo C."/>
            <person name="Shea T."/>
            <person name="Young S.K."/>
            <person name="Zeng Q."/>
            <person name="Koehrsen M."/>
            <person name="Haas B."/>
            <person name="Borodovsky M."/>
            <person name="Guigo R."/>
            <person name="Alvarado L."/>
            <person name="Berlin A."/>
            <person name="Bochicchio J."/>
            <person name="Borenstein D."/>
            <person name="Chapman S."/>
            <person name="Chen Z."/>
            <person name="Freedman E."/>
            <person name="Gellesch M."/>
            <person name="Goldberg J."/>
            <person name="Griggs A."/>
            <person name="Gujja S."/>
            <person name="Heilman E."/>
            <person name="Heiman D."/>
            <person name="Hepburn T."/>
            <person name="Howarth C."/>
            <person name="Jen D."/>
            <person name="Larson L."/>
            <person name="Mehta T."/>
            <person name="Park D."/>
            <person name="Pearson M."/>
            <person name="Roberts A."/>
            <person name="Saif S."/>
            <person name="Shenoy N."/>
            <person name="Sisk P."/>
            <person name="Stolte C."/>
            <person name="Sykes S."/>
            <person name="Thomson T."/>
            <person name="Walk T."/>
            <person name="White J."/>
            <person name="Yandava C."/>
            <person name="Burger G."/>
            <person name="Gray M.W."/>
            <person name="Holland P.W.H."/>
            <person name="King N."/>
            <person name="Lang F.B.F."/>
            <person name="Roger A.J."/>
            <person name="Ruiz-Trillo I."/>
            <person name="Lander E."/>
            <person name="Nusbaum C."/>
        </authorList>
    </citation>
    <scope>NUCLEOTIDE SEQUENCE [LARGE SCALE GENOMIC DNA]</scope>
    <source>
        <strain evidence="2 3">ATCC 50062</strain>
    </source>
</reference>
<name>A0A0L0DE08_THETB</name>
<protein>
    <submittedName>
        <fullName evidence="2">Uncharacterized protein</fullName>
    </submittedName>
</protein>
<gene>
    <name evidence="2" type="ORF">AMSG_05594</name>
</gene>
<feature type="region of interest" description="Disordered" evidence="1">
    <location>
        <begin position="530"/>
        <end position="636"/>
    </location>
</feature>
<keyword evidence="3" id="KW-1185">Reference proteome</keyword>
<dbReference type="Proteomes" id="UP000054408">
    <property type="component" value="Unassembled WGS sequence"/>
</dbReference>
<feature type="compositionally biased region" description="Basic and acidic residues" evidence="1">
    <location>
        <begin position="572"/>
        <end position="585"/>
    </location>
</feature>
<dbReference type="AlphaFoldDB" id="A0A0L0DE08"/>
<dbReference type="GeneID" id="25564968"/>
<dbReference type="EMBL" id="GL349456">
    <property type="protein sequence ID" value="KNC49558.1"/>
    <property type="molecule type" value="Genomic_DNA"/>
</dbReference>
<evidence type="ECO:0000256" key="1">
    <source>
        <dbReference type="SAM" id="MobiDB-lite"/>
    </source>
</evidence>
<sequence>MATNPKAATQEEADPTLQEWLHVTLQACIAPDVDAPSEESVKSLVAAVSSHLGSVRSASDLESLLAVSAPTSSLRFICPYGCLNVQVALPREASTPEFAAAELASIIASLVRHCYEEHPDGELPPPKLPLTSLASHRMPPGQHCAHSGCEFTSFAVAARSRKMEVLKHEQTFQIHQEHFANHSLVCPRCIELIGEGVWSSNPEENKRGDFSARSDHECGHVGCNWVSMAATPAARKYSVSQHERALRPHKDHRLTHGANCPRCVLLLQKGVWKPETAAEAMIVSHAPMQATEQQSYGGRPELGGMVGGNFDYDYMAAAQMALAAAQMAQMQAQMQQQQQQGAPGDDSNSAMQGMGGMMGMGGMSPYGMPFGMPMFMPGMNGSAPGMMPSFGMPGMPGADPTQHQATQPTPAQPAAPAQLAAQGSQATSEAQPPAEPSTQQPTKDGAGEGQGQASQAKGQQGQAQGQATPNFMMPPWMSPYGMGGMSAMPGMPGMPNMGAMGNNGMMPGMPGMGGMPGFTGMMPGMPGMPGMHNQSVAASQGQAAQAQAQGRTQGQTQGQEAQPTEPTPAPTDAERGVKRTVDDTAKNGSLGENPVAAASGATAPPQVPGLASGGQLPPADDVLDEPPLKRHAGLAS</sequence>
<dbReference type="STRING" id="461836.A0A0L0DE08"/>
<feature type="region of interest" description="Disordered" evidence="1">
    <location>
        <begin position="334"/>
        <end position="356"/>
    </location>
</feature>
<feature type="compositionally biased region" description="Low complexity" evidence="1">
    <location>
        <begin position="387"/>
        <end position="426"/>
    </location>
</feature>
<feature type="region of interest" description="Disordered" evidence="1">
    <location>
        <begin position="387"/>
        <end position="472"/>
    </location>
</feature>
<organism evidence="2 3">
    <name type="scientific">Thecamonas trahens ATCC 50062</name>
    <dbReference type="NCBI Taxonomy" id="461836"/>
    <lineage>
        <taxon>Eukaryota</taxon>
        <taxon>Apusozoa</taxon>
        <taxon>Apusomonadida</taxon>
        <taxon>Apusomonadidae</taxon>
        <taxon>Thecamonas</taxon>
    </lineage>
</organism>